<comment type="caution">
    <text evidence="1">The sequence shown here is derived from an EMBL/GenBank/DDBJ whole genome shotgun (WGS) entry which is preliminary data.</text>
</comment>
<sequence>MTDQVGLCPELEDHDCKKDLLQLDPYKSMRPDVIHPRILKELADAITKPLSIILEQSQESRAVPVTGHCFGHCNIRKRFESVQRRAMKMVKGLEEKPHEEQLRALVLFSLEKRRLMGDLIVVYNFLMRGRGGTDTDLFSLVTSNRTQENGLKLCQERLSSDIRKRFFSQRVVGRWNRLLREVVTASSLTKFKEHFENTLRHMV</sequence>
<gene>
    <name evidence="1" type="ORF">WISP_39754</name>
</gene>
<dbReference type="Proteomes" id="UP001145742">
    <property type="component" value="Unassembled WGS sequence"/>
</dbReference>
<name>A0ABQ9DI24_9PASS</name>
<dbReference type="EMBL" id="WHWB01033094">
    <property type="protein sequence ID" value="KAJ7422086.1"/>
    <property type="molecule type" value="Genomic_DNA"/>
</dbReference>
<keyword evidence="2" id="KW-1185">Reference proteome</keyword>
<accession>A0ABQ9DI24</accession>
<proteinExistence type="predicted"/>
<reference evidence="1" key="1">
    <citation type="submission" date="2019-10" db="EMBL/GenBank/DDBJ databases">
        <authorList>
            <person name="Soares A.E.R."/>
            <person name="Aleixo A."/>
            <person name="Schneider P."/>
            <person name="Miyaki C.Y."/>
            <person name="Schneider M.P."/>
            <person name="Mello C."/>
            <person name="Vasconcelos A.T.R."/>
        </authorList>
    </citation>
    <scope>NUCLEOTIDE SEQUENCE</scope>
    <source>
        <tissue evidence="1">Muscle</tissue>
    </source>
</reference>
<evidence type="ECO:0000313" key="1">
    <source>
        <dbReference type="EMBL" id="KAJ7422086.1"/>
    </source>
</evidence>
<protein>
    <submittedName>
        <fullName evidence="1">Uncharacterized protein</fullName>
    </submittedName>
</protein>
<evidence type="ECO:0000313" key="2">
    <source>
        <dbReference type="Proteomes" id="UP001145742"/>
    </source>
</evidence>
<organism evidence="1 2">
    <name type="scientific">Willisornis vidua</name>
    <name type="common">Xingu scale-backed antbird</name>
    <dbReference type="NCBI Taxonomy" id="1566151"/>
    <lineage>
        <taxon>Eukaryota</taxon>
        <taxon>Metazoa</taxon>
        <taxon>Chordata</taxon>
        <taxon>Craniata</taxon>
        <taxon>Vertebrata</taxon>
        <taxon>Euteleostomi</taxon>
        <taxon>Archelosauria</taxon>
        <taxon>Archosauria</taxon>
        <taxon>Dinosauria</taxon>
        <taxon>Saurischia</taxon>
        <taxon>Theropoda</taxon>
        <taxon>Coelurosauria</taxon>
        <taxon>Aves</taxon>
        <taxon>Neognathae</taxon>
        <taxon>Neoaves</taxon>
        <taxon>Telluraves</taxon>
        <taxon>Australaves</taxon>
        <taxon>Passeriformes</taxon>
        <taxon>Thamnophilidae</taxon>
        <taxon>Willisornis</taxon>
    </lineage>
</organism>